<reference evidence="7" key="1">
    <citation type="submission" date="2018-06" db="EMBL/GenBank/DDBJ databases">
        <authorList>
            <person name="Zhirakovskaya E."/>
        </authorList>
    </citation>
    <scope>NUCLEOTIDE SEQUENCE</scope>
</reference>
<feature type="transmembrane region" description="Helical" evidence="5">
    <location>
        <begin position="188"/>
        <end position="208"/>
    </location>
</feature>
<feature type="transmembrane region" description="Helical" evidence="5">
    <location>
        <begin position="337"/>
        <end position="360"/>
    </location>
</feature>
<dbReference type="Pfam" id="PF00999">
    <property type="entry name" value="Na_H_Exchanger"/>
    <property type="match status" value="1"/>
</dbReference>
<dbReference type="InterPro" id="IPR006153">
    <property type="entry name" value="Cation/H_exchanger_TM"/>
</dbReference>
<dbReference type="GO" id="GO:1902600">
    <property type="term" value="P:proton transmembrane transport"/>
    <property type="evidence" value="ECO:0007669"/>
    <property type="project" value="InterPro"/>
</dbReference>
<evidence type="ECO:0000256" key="2">
    <source>
        <dbReference type="ARBA" id="ARBA00022692"/>
    </source>
</evidence>
<feature type="transmembrane region" description="Helical" evidence="5">
    <location>
        <begin position="117"/>
        <end position="138"/>
    </location>
</feature>
<feature type="transmembrane region" description="Helical" evidence="5">
    <location>
        <begin position="243"/>
        <end position="274"/>
    </location>
</feature>
<sequence>GYILVGLILGNSGLKLWTPSTVASFSPIVNLALGIIGFMIGSELKLELFKKRGKSIYSVLFCEVIITFLMVSFFVSFLTQKIYLGILFGAIASATAPAATVDVLWENKTKGPLTSTLLAIVALDDVLALLLYGFASVIAKALIAHTQLSIVETIETPFFEVGLSVGLGVVGGYILFKLISFIKDRERILPFALGVIVLTVGIAVHFKIDLILSSMLLGFTLTNIAPVESKEVFEAIKKFSSPLYVLFFVLVGARLDFAMILKSGGMVLAVVYVLSRTFGKMSGAVLGGFIGRAHESVTKYLGLCLFSQAGVAIGMAISINQSFSHLGGEAKIVGETIVNVVVGTTFIVQMIGPLCVRFAVSKAGEIGKDVTEEDIIADYKVKDVIEKNVPIIQEDAHLDAMVDQVKESESLDFCVVDRKGTLLGSISIGDLRSVLLEQEIALSSLILARDIVVPTTRVLEEGKPLQEAIDIFRRRELDFIPVVKSEKTRELVGLIHYREIMKQIEQELLRRRGNV</sequence>
<organism evidence="7">
    <name type="scientific">hydrothermal vent metagenome</name>
    <dbReference type="NCBI Taxonomy" id="652676"/>
    <lineage>
        <taxon>unclassified sequences</taxon>
        <taxon>metagenomes</taxon>
        <taxon>ecological metagenomes</taxon>
    </lineage>
</organism>
<comment type="subcellular location">
    <subcellularLocation>
        <location evidence="1">Membrane</location>
        <topology evidence="1">Multi-pass membrane protein</topology>
    </subcellularLocation>
</comment>
<dbReference type="GO" id="GO:0016020">
    <property type="term" value="C:membrane"/>
    <property type="evidence" value="ECO:0007669"/>
    <property type="project" value="UniProtKB-SubCell"/>
</dbReference>
<gene>
    <name evidence="7" type="ORF">MNBD_BACTEROID05-386</name>
</gene>
<protein>
    <recommendedName>
        <fullName evidence="6">CBS domain-containing protein</fullName>
    </recommendedName>
</protein>
<feature type="transmembrane region" description="Helical" evidence="5">
    <location>
        <begin position="82"/>
        <end position="105"/>
    </location>
</feature>
<dbReference type="Gene3D" id="1.20.1530.20">
    <property type="match status" value="1"/>
</dbReference>
<feature type="transmembrane region" description="Helical" evidence="5">
    <location>
        <begin position="158"/>
        <end position="176"/>
    </location>
</feature>
<keyword evidence="2 5" id="KW-0812">Transmembrane</keyword>
<dbReference type="InterPro" id="IPR046342">
    <property type="entry name" value="CBS_dom_sf"/>
</dbReference>
<dbReference type="PANTHER" id="PTHR43021:SF2">
    <property type="entry name" value="CATION_H+ EXCHANGER DOMAIN-CONTAINING PROTEIN"/>
    <property type="match status" value="1"/>
</dbReference>
<feature type="transmembrane region" description="Helical" evidence="5">
    <location>
        <begin position="56"/>
        <end position="76"/>
    </location>
</feature>
<dbReference type="PROSITE" id="PS51371">
    <property type="entry name" value="CBS"/>
    <property type="match status" value="2"/>
</dbReference>
<evidence type="ECO:0000256" key="3">
    <source>
        <dbReference type="ARBA" id="ARBA00022989"/>
    </source>
</evidence>
<feature type="non-terminal residue" evidence="7">
    <location>
        <position position="1"/>
    </location>
</feature>
<dbReference type="PANTHER" id="PTHR43021">
    <property type="entry name" value="NA(+)/H(+) ANTIPORTER-RELATED"/>
    <property type="match status" value="1"/>
</dbReference>
<feature type="transmembrane region" description="Helical" evidence="5">
    <location>
        <begin position="22"/>
        <end position="44"/>
    </location>
</feature>
<evidence type="ECO:0000259" key="6">
    <source>
        <dbReference type="PROSITE" id="PS51371"/>
    </source>
</evidence>
<dbReference type="SUPFAM" id="SSF54631">
    <property type="entry name" value="CBS-domain pair"/>
    <property type="match status" value="1"/>
</dbReference>
<dbReference type="Gene3D" id="3.10.580.10">
    <property type="entry name" value="CBS-domain"/>
    <property type="match status" value="1"/>
</dbReference>
<evidence type="ECO:0000313" key="7">
    <source>
        <dbReference type="EMBL" id="VAW16804.1"/>
    </source>
</evidence>
<dbReference type="Pfam" id="PF00571">
    <property type="entry name" value="CBS"/>
    <property type="match status" value="2"/>
</dbReference>
<proteinExistence type="predicted"/>
<feature type="transmembrane region" description="Helical" evidence="5">
    <location>
        <begin position="300"/>
        <end position="317"/>
    </location>
</feature>
<evidence type="ECO:0000256" key="1">
    <source>
        <dbReference type="ARBA" id="ARBA00004141"/>
    </source>
</evidence>
<dbReference type="InterPro" id="IPR038770">
    <property type="entry name" value="Na+/solute_symporter_sf"/>
</dbReference>
<feature type="domain" description="CBS" evidence="6">
    <location>
        <begin position="385"/>
        <end position="442"/>
    </location>
</feature>
<keyword evidence="4 5" id="KW-0472">Membrane</keyword>
<feature type="domain" description="CBS" evidence="6">
    <location>
        <begin position="452"/>
        <end position="510"/>
    </location>
</feature>
<dbReference type="InterPro" id="IPR000644">
    <property type="entry name" value="CBS_dom"/>
</dbReference>
<dbReference type="EMBL" id="UOEN01000342">
    <property type="protein sequence ID" value="VAW16804.1"/>
    <property type="molecule type" value="Genomic_DNA"/>
</dbReference>
<evidence type="ECO:0000256" key="5">
    <source>
        <dbReference type="SAM" id="Phobius"/>
    </source>
</evidence>
<accession>A0A3B0U7P6</accession>
<dbReference type="GO" id="GO:0015297">
    <property type="term" value="F:antiporter activity"/>
    <property type="evidence" value="ECO:0007669"/>
    <property type="project" value="InterPro"/>
</dbReference>
<keyword evidence="3 5" id="KW-1133">Transmembrane helix</keyword>
<evidence type="ECO:0000256" key="4">
    <source>
        <dbReference type="ARBA" id="ARBA00023136"/>
    </source>
</evidence>
<dbReference type="AlphaFoldDB" id="A0A3B0U7P6"/>
<dbReference type="SMART" id="SM00116">
    <property type="entry name" value="CBS"/>
    <property type="match status" value="2"/>
</dbReference>
<name>A0A3B0U7P6_9ZZZZ</name>